<dbReference type="PIRSF" id="PIRSF006221">
    <property type="entry name" value="Ketosamine-3-kinase"/>
    <property type="match status" value="1"/>
</dbReference>
<dbReference type="PANTHER" id="PTHR12149:SF8">
    <property type="entry name" value="PROTEIN-RIBULOSAMINE 3-KINASE"/>
    <property type="match status" value="1"/>
</dbReference>
<evidence type="ECO:0000313" key="3">
    <source>
        <dbReference type="EMBL" id="MBE1237482.1"/>
    </source>
</evidence>
<keyword evidence="2" id="KW-0808">Transferase</keyword>
<accession>A0A8J6YXJ2</accession>
<organism evidence="3 4">
    <name type="scientific">Phaeovibrio sulfidiphilus</name>
    <dbReference type="NCBI Taxonomy" id="1220600"/>
    <lineage>
        <taxon>Bacteria</taxon>
        <taxon>Pseudomonadati</taxon>
        <taxon>Pseudomonadota</taxon>
        <taxon>Alphaproteobacteria</taxon>
        <taxon>Rhodospirillales</taxon>
        <taxon>Rhodospirillaceae</taxon>
        <taxon>Phaeovibrio</taxon>
    </lineage>
</organism>
<sequence>MTGRDHLCGSRITACASLGGRDGLRVLDVTLEDGRRLVMKEGEPRHQLAVEARMLRRLRAEGAPVPDVHLATETCLAMAHIDGVSRLCPQAQEDLGRVIGQLHCVPRPYFGYEETTPIAGLPQSNVPADRWLPFFAEHRLVHMAALAHTAGQLGGRMVARVEKLASRLDRWLLEPAFPALLHGDLWGGNILVRDGRVAALIDPAVSYGHPEIELAFGTLFSTLGDAFFQSYETFMPIQPGFFEERKDLYNLYPLLVHACLYGGRYVGSIERTLERYGA</sequence>
<name>A0A8J6YXJ2_9PROT</name>
<gene>
    <name evidence="3" type="ORF">IHV25_07455</name>
</gene>
<protein>
    <submittedName>
        <fullName evidence="3">Fructosamine kinase family protein</fullName>
    </submittedName>
</protein>
<dbReference type="EMBL" id="JACZHT010000005">
    <property type="protein sequence ID" value="MBE1237482.1"/>
    <property type="molecule type" value="Genomic_DNA"/>
</dbReference>
<dbReference type="SUPFAM" id="SSF56112">
    <property type="entry name" value="Protein kinase-like (PK-like)"/>
    <property type="match status" value="1"/>
</dbReference>
<evidence type="ECO:0000313" key="4">
    <source>
        <dbReference type="Proteomes" id="UP000631034"/>
    </source>
</evidence>
<reference evidence="3" key="1">
    <citation type="submission" date="2020-10" db="EMBL/GenBank/DDBJ databases">
        <title>Genome sequence of the unusual species of purple photosynthetic bacteria, Phaeovibrio sulfidiphilus DSM 23193, type strain.</title>
        <authorList>
            <person name="Kyndt J.A."/>
            <person name="Meyer T.E."/>
        </authorList>
    </citation>
    <scope>NUCLEOTIDE SEQUENCE</scope>
    <source>
        <strain evidence="3">DSM 23193</strain>
    </source>
</reference>
<keyword evidence="4" id="KW-1185">Reference proteome</keyword>
<dbReference type="PANTHER" id="PTHR12149">
    <property type="entry name" value="FRUCTOSAMINE 3 KINASE-RELATED PROTEIN"/>
    <property type="match status" value="1"/>
</dbReference>
<comment type="caution">
    <text evidence="3">The sequence shown here is derived from an EMBL/GenBank/DDBJ whole genome shotgun (WGS) entry which is preliminary data.</text>
</comment>
<dbReference type="Proteomes" id="UP000631034">
    <property type="component" value="Unassembled WGS sequence"/>
</dbReference>
<dbReference type="AlphaFoldDB" id="A0A8J6YXJ2"/>
<evidence type="ECO:0000256" key="1">
    <source>
        <dbReference type="ARBA" id="ARBA00009460"/>
    </source>
</evidence>
<dbReference type="RefSeq" id="WP_192534491.1">
    <property type="nucleotide sequence ID" value="NZ_JACZHT010000005.1"/>
</dbReference>
<dbReference type="Gene3D" id="3.30.200.20">
    <property type="entry name" value="Phosphorylase Kinase, domain 1"/>
    <property type="match status" value="1"/>
</dbReference>
<dbReference type="InterPro" id="IPR011009">
    <property type="entry name" value="Kinase-like_dom_sf"/>
</dbReference>
<evidence type="ECO:0000256" key="2">
    <source>
        <dbReference type="PIRNR" id="PIRNR006221"/>
    </source>
</evidence>
<proteinExistence type="inferred from homology"/>
<dbReference type="Pfam" id="PF03881">
    <property type="entry name" value="Fructosamin_kin"/>
    <property type="match status" value="1"/>
</dbReference>
<dbReference type="InterPro" id="IPR016477">
    <property type="entry name" value="Fructo-/Ketosamine-3-kinase"/>
</dbReference>
<dbReference type="Gene3D" id="3.90.1200.10">
    <property type="match status" value="1"/>
</dbReference>
<dbReference type="GO" id="GO:0016301">
    <property type="term" value="F:kinase activity"/>
    <property type="evidence" value="ECO:0007669"/>
    <property type="project" value="UniProtKB-UniRule"/>
</dbReference>
<comment type="similarity">
    <text evidence="1 2">Belongs to the fructosamine kinase family.</text>
</comment>
<keyword evidence="2 3" id="KW-0418">Kinase</keyword>